<dbReference type="AlphaFoldDB" id="A0A6G8PUH3"/>
<evidence type="ECO:0000256" key="5">
    <source>
        <dbReference type="ARBA" id="ARBA00022679"/>
    </source>
</evidence>
<reference evidence="9 10" key="1">
    <citation type="submission" date="2019-10" db="EMBL/GenBank/DDBJ databases">
        <title>Rubrobacter sp nov SCSIO 52915 isolated from a deep-sea sediment in the South China Sea.</title>
        <authorList>
            <person name="Chen R.W."/>
        </authorList>
    </citation>
    <scope>NUCLEOTIDE SEQUENCE [LARGE SCALE GENOMIC DNA]</scope>
    <source>
        <strain evidence="9 10">SCSIO 52915</strain>
    </source>
</reference>
<dbReference type="Gene3D" id="1.10.287.130">
    <property type="match status" value="1"/>
</dbReference>
<protein>
    <recommendedName>
        <fullName evidence="3">histidine kinase</fullName>
        <ecNumber evidence="3">2.7.13.3</ecNumber>
    </recommendedName>
</protein>
<dbReference type="CDD" id="cd00075">
    <property type="entry name" value="HATPase"/>
    <property type="match status" value="1"/>
</dbReference>
<feature type="domain" description="Histidine kinase" evidence="8">
    <location>
        <begin position="146"/>
        <end position="361"/>
    </location>
</feature>
<keyword evidence="6" id="KW-0418">Kinase</keyword>
<dbReference type="GO" id="GO:0005886">
    <property type="term" value="C:plasma membrane"/>
    <property type="evidence" value="ECO:0007669"/>
    <property type="project" value="UniProtKB-SubCell"/>
</dbReference>
<keyword evidence="4" id="KW-0597">Phosphoprotein</keyword>
<dbReference type="FunFam" id="3.30.565.10:FF:000006">
    <property type="entry name" value="Sensor histidine kinase WalK"/>
    <property type="match status" value="1"/>
</dbReference>
<dbReference type="PRINTS" id="PR00344">
    <property type="entry name" value="BCTRLSENSOR"/>
</dbReference>
<dbReference type="InterPro" id="IPR036890">
    <property type="entry name" value="HATPase_C_sf"/>
</dbReference>
<dbReference type="InterPro" id="IPR003594">
    <property type="entry name" value="HATPase_dom"/>
</dbReference>
<dbReference type="InterPro" id="IPR004358">
    <property type="entry name" value="Sig_transdc_His_kin-like_C"/>
</dbReference>
<comment type="subcellular location">
    <subcellularLocation>
        <location evidence="2">Cell membrane</location>
    </subcellularLocation>
</comment>
<evidence type="ECO:0000256" key="2">
    <source>
        <dbReference type="ARBA" id="ARBA00004236"/>
    </source>
</evidence>
<dbReference type="EC" id="2.7.13.3" evidence="3"/>
<evidence type="ECO:0000259" key="8">
    <source>
        <dbReference type="PROSITE" id="PS50109"/>
    </source>
</evidence>
<dbReference type="KEGG" id="rmar:GBA65_03045"/>
<evidence type="ECO:0000256" key="7">
    <source>
        <dbReference type="ARBA" id="ARBA00023012"/>
    </source>
</evidence>
<evidence type="ECO:0000256" key="3">
    <source>
        <dbReference type="ARBA" id="ARBA00012438"/>
    </source>
</evidence>
<accession>A0A6G8PUH3</accession>
<gene>
    <name evidence="9" type="ORF">GBA65_03045</name>
</gene>
<dbReference type="PANTHER" id="PTHR43711:SF28">
    <property type="entry name" value="SENSOR HISTIDINE KINASE YXDK"/>
    <property type="match status" value="1"/>
</dbReference>
<dbReference type="PROSITE" id="PS50109">
    <property type="entry name" value="HIS_KIN"/>
    <property type="match status" value="1"/>
</dbReference>
<organism evidence="9 10">
    <name type="scientific">Rubrobacter marinus</name>
    <dbReference type="NCBI Taxonomy" id="2653852"/>
    <lineage>
        <taxon>Bacteria</taxon>
        <taxon>Bacillati</taxon>
        <taxon>Actinomycetota</taxon>
        <taxon>Rubrobacteria</taxon>
        <taxon>Rubrobacterales</taxon>
        <taxon>Rubrobacteraceae</taxon>
        <taxon>Rubrobacter</taxon>
    </lineage>
</organism>
<dbReference type="Gene3D" id="3.30.565.10">
    <property type="entry name" value="Histidine kinase-like ATPase, C-terminal domain"/>
    <property type="match status" value="1"/>
</dbReference>
<dbReference type="InterPro" id="IPR035965">
    <property type="entry name" value="PAS-like_dom_sf"/>
</dbReference>
<dbReference type="SMART" id="SM00388">
    <property type="entry name" value="HisKA"/>
    <property type="match status" value="1"/>
</dbReference>
<dbReference type="Gene3D" id="3.30.450.20">
    <property type="entry name" value="PAS domain"/>
    <property type="match status" value="1"/>
</dbReference>
<dbReference type="SMART" id="SM00387">
    <property type="entry name" value="HATPase_c"/>
    <property type="match status" value="1"/>
</dbReference>
<evidence type="ECO:0000313" key="9">
    <source>
        <dbReference type="EMBL" id="QIN77651.1"/>
    </source>
</evidence>
<evidence type="ECO:0000313" key="10">
    <source>
        <dbReference type="Proteomes" id="UP000502706"/>
    </source>
</evidence>
<comment type="catalytic activity">
    <reaction evidence="1">
        <text>ATP + protein L-histidine = ADP + protein N-phospho-L-histidine.</text>
        <dbReference type="EC" id="2.7.13.3"/>
    </reaction>
</comment>
<dbReference type="InterPro" id="IPR036097">
    <property type="entry name" value="HisK_dim/P_sf"/>
</dbReference>
<dbReference type="SUPFAM" id="SSF47384">
    <property type="entry name" value="Homodimeric domain of signal transducing histidine kinase"/>
    <property type="match status" value="1"/>
</dbReference>
<dbReference type="Proteomes" id="UP000502706">
    <property type="component" value="Chromosome"/>
</dbReference>
<dbReference type="RefSeq" id="WP_166395330.1">
    <property type="nucleotide sequence ID" value="NZ_CP045121.1"/>
</dbReference>
<dbReference type="PANTHER" id="PTHR43711">
    <property type="entry name" value="TWO-COMPONENT HISTIDINE KINASE"/>
    <property type="match status" value="1"/>
</dbReference>
<dbReference type="EMBL" id="CP045121">
    <property type="protein sequence ID" value="QIN77651.1"/>
    <property type="molecule type" value="Genomic_DNA"/>
</dbReference>
<proteinExistence type="predicted"/>
<keyword evidence="10" id="KW-1185">Reference proteome</keyword>
<dbReference type="Pfam" id="PF00512">
    <property type="entry name" value="HisKA"/>
    <property type="match status" value="1"/>
</dbReference>
<evidence type="ECO:0000256" key="6">
    <source>
        <dbReference type="ARBA" id="ARBA00022777"/>
    </source>
</evidence>
<dbReference type="InterPro" id="IPR050736">
    <property type="entry name" value="Sensor_HK_Regulatory"/>
</dbReference>
<dbReference type="InterPro" id="IPR003661">
    <property type="entry name" value="HisK_dim/P_dom"/>
</dbReference>
<keyword evidence="7" id="KW-0902">Two-component regulatory system</keyword>
<dbReference type="InterPro" id="IPR005467">
    <property type="entry name" value="His_kinase_dom"/>
</dbReference>
<dbReference type="SUPFAM" id="SSF55785">
    <property type="entry name" value="PYP-like sensor domain (PAS domain)"/>
    <property type="match status" value="1"/>
</dbReference>
<name>A0A6G8PUH3_9ACTN</name>
<evidence type="ECO:0000256" key="4">
    <source>
        <dbReference type="ARBA" id="ARBA00022553"/>
    </source>
</evidence>
<sequence length="372" mass="40450">MDYPEFFARATLDGLSAHVAIVDGSGTIVAVNRAWREFAEANGAAVNVSEGANYLRVCDSASDHDEEAGVFAEGLRAILSGERERFAREYPCHAPNERRWFVGRVTRFPNHGPPRAVVAHEDVTERRLALDALAEALRSKEEFLADAAHELKTPLTVIRGNAEVGLSMRHGCAHEEILREIVEESGRMSQTVEGLLLLARSDSASVPLEARVVDVAPFLEGLARRAGALARERGISLRADLRAEETLRCEPTRIEQAVLILVDNAAKYGFSPEPISLSSETGSGELRVEVADRGPGIPEGELPRIFERFYRIDAPRASERGGVGLGLPIARAIAEAHGGRIEAESRVGEGTTMRICLPLSGDPQPKLDRRAV</sequence>
<evidence type="ECO:0000256" key="1">
    <source>
        <dbReference type="ARBA" id="ARBA00000085"/>
    </source>
</evidence>
<dbReference type="SUPFAM" id="SSF55874">
    <property type="entry name" value="ATPase domain of HSP90 chaperone/DNA topoisomerase II/histidine kinase"/>
    <property type="match status" value="1"/>
</dbReference>
<keyword evidence="5" id="KW-0808">Transferase</keyword>
<dbReference type="GO" id="GO:0000155">
    <property type="term" value="F:phosphorelay sensor kinase activity"/>
    <property type="evidence" value="ECO:0007669"/>
    <property type="project" value="InterPro"/>
</dbReference>
<dbReference type="Pfam" id="PF02518">
    <property type="entry name" value="HATPase_c"/>
    <property type="match status" value="1"/>
</dbReference>
<dbReference type="CDD" id="cd00082">
    <property type="entry name" value="HisKA"/>
    <property type="match status" value="1"/>
</dbReference>